<dbReference type="EMBL" id="JBHTEY010000004">
    <property type="protein sequence ID" value="MFC7613976.1"/>
    <property type="molecule type" value="Genomic_DNA"/>
</dbReference>
<name>A0ABW2TKN4_9PSEU</name>
<evidence type="ECO:0000313" key="1">
    <source>
        <dbReference type="EMBL" id="MFC7613976.1"/>
    </source>
</evidence>
<protein>
    <submittedName>
        <fullName evidence="1">Uncharacterized protein</fullName>
    </submittedName>
</protein>
<accession>A0ABW2TKN4</accession>
<evidence type="ECO:0000313" key="2">
    <source>
        <dbReference type="Proteomes" id="UP001596512"/>
    </source>
</evidence>
<keyword evidence="2" id="KW-1185">Reference proteome</keyword>
<proteinExistence type="predicted"/>
<gene>
    <name evidence="1" type="ORF">ACFQV2_10825</name>
</gene>
<comment type="caution">
    <text evidence="1">The sequence shown here is derived from an EMBL/GenBank/DDBJ whole genome shotgun (WGS) entry which is preliminary data.</text>
</comment>
<sequence>MTSTGLTVDTWATLDEHCPMTYDIDITVARLQLGDPAAPLTITVDRAGLDKLETLVREAKAALD</sequence>
<organism evidence="1 2">
    <name type="scientific">Actinokineospora soli</name>
    <dbReference type="NCBI Taxonomy" id="1048753"/>
    <lineage>
        <taxon>Bacteria</taxon>
        <taxon>Bacillati</taxon>
        <taxon>Actinomycetota</taxon>
        <taxon>Actinomycetes</taxon>
        <taxon>Pseudonocardiales</taxon>
        <taxon>Pseudonocardiaceae</taxon>
        <taxon>Actinokineospora</taxon>
    </lineage>
</organism>
<reference evidence="2" key="1">
    <citation type="journal article" date="2019" name="Int. J. Syst. Evol. Microbiol.">
        <title>The Global Catalogue of Microorganisms (GCM) 10K type strain sequencing project: providing services to taxonomists for standard genome sequencing and annotation.</title>
        <authorList>
            <consortium name="The Broad Institute Genomics Platform"/>
            <consortium name="The Broad Institute Genome Sequencing Center for Infectious Disease"/>
            <person name="Wu L."/>
            <person name="Ma J."/>
        </authorList>
    </citation>
    <scope>NUCLEOTIDE SEQUENCE [LARGE SCALE GENOMIC DNA]</scope>
    <source>
        <strain evidence="2">JCM 17695</strain>
    </source>
</reference>
<dbReference type="Proteomes" id="UP001596512">
    <property type="component" value="Unassembled WGS sequence"/>
</dbReference>